<dbReference type="eggNOG" id="ENOG502RWP7">
    <property type="taxonomic scope" value="Eukaryota"/>
</dbReference>
<proteinExistence type="predicted"/>
<dbReference type="PANTHER" id="PTHR37490">
    <property type="entry name" value="EXPRESSED PROTEIN"/>
    <property type="match status" value="1"/>
</dbReference>
<dbReference type="Proteomes" id="UP000016933">
    <property type="component" value="Unassembled WGS sequence"/>
</dbReference>
<reference evidence="2" key="1">
    <citation type="journal article" date="2012" name="PLoS Genet.">
        <title>The genomes of the fungal plant pathogens Cladosporium fulvum and Dothistroma septosporum reveal adaptation to different hosts and lifestyles but also signatures of common ancestry.</title>
        <authorList>
            <person name="de Wit P.J.G.M."/>
            <person name="van der Burgt A."/>
            <person name="Oekmen B."/>
            <person name="Stergiopoulos I."/>
            <person name="Abd-Elsalam K.A."/>
            <person name="Aerts A.L."/>
            <person name="Bahkali A.H."/>
            <person name="Beenen H.G."/>
            <person name="Chettri P."/>
            <person name="Cox M.P."/>
            <person name="Datema E."/>
            <person name="de Vries R.P."/>
            <person name="Dhillon B."/>
            <person name="Ganley A.R."/>
            <person name="Griffiths S.A."/>
            <person name="Guo Y."/>
            <person name="Hamelin R.C."/>
            <person name="Henrissat B."/>
            <person name="Kabir M.S."/>
            <person name="Jashni M.K."/>
            <person name="Kema G."/>
            <person name="Klaubauf S."/>
            <person name="Lapidus A."/>
            <person name="Levasseur A."/>
            <person name="Lindquist E."/>
            <person name="Mehrabi R."/>
            <person name="Ohm R.A."/>
            <person name="Owen T.J."/>
            <person name="Salamov A."/>
            <person name="Schwelm A."/>
            <person name="Schijlen E."/>
            <person name="Sun H."/>
            <person name="van den Burg H.A."/>
            <person name="van Ham R.C.H.J."/>
            <person name="Zhang S."/>
            <person name="Goodwin S.B."/>
            <person name="Grigoriev I.V."/>
            <person name="Collemare J."/>
            <person name="Bradshaw R.E."/>
        </authorList>
    </citation>
    <scope>NUCLEOTIDE SEQUENCE [LARGE SCALE GENOMIC DNA]</scope>
    <source>
        <strain evidence="2">NZE10 / CBS 128990</strain>
    </source>
</reference>
<dbReference type="AlphaFoldDB" id="M2WK75"/>
<keyword evidence="2" id="KW-1185">Reference proteome</keyword>
<sequence>LRIPKNKGHEAMVYLSYIIDNYDKLPWMTAFVHGHYSSWHQPSPIPILINRLNRTTLAREGYINFHCSWYPSCPAEIRPIDHDAVVWGPGINRTQTEMAIAGNWRQLFPGESLPPTIASQCCGQFAVTRRAIRRRPKEDYLRMREWLLNTLLVDDSINGRVFEKLYAYIFTGNAIHCPPPPQCACEHFGQCEDNVAWPRPPAGLQQIPDWP</sequence>
<evidence type="ECO:0000313" key="1">
    <source>
        <dbReference type="EMBL" id="EME39348.1"/>
    </source>
</evidence>
<dbReference type="EMBL" id="KB446545">
    <property type="protein sequence ID" value="EME39348.1"/>
    <property type="molecule type" value="Genomic_DNA"/>
</dbReference>
<dbReference type="OrthoDB" id="426718at2759"/>
<gene>
    <name evidence="1" type="ORF">DOTSEDRAFT_139117</name>
</gene>
<organism evidence="1 2">
    <name type="scientific">Dothistroma septosporum (strain NZE10 / CBS 128990)</name>
    <name type="common">Red band needle blight fungus</name>
    <name type="synonym">Mycosphaerella pini</name>
    <dbReference type="NCBI Taxonomy" id="675120"/>
    <lineage>
        <taxon>Eukaryota</taxon>
        <taxon>Fungi</taxon>
        <taxon>Dikarya</taxon>
        <taxon>Ascomycota</taxon>
        <taxon>Pezizomycotina</taxon>
        <taxon>Dothideomycetes</taxon>
        <taxon>Dothideomycetidae</taxon>
        <taxon>Mycosphaerellales</taxon>
        <taxon>Mycosphaerellaceae</taxon>
        <taxon>Dothistroma</taxon>
    </lineage>
</organism>
<feature type="non-terminal residue" evidence="1">
    <location>
        <position position="211"/>
    </location>
</feature>
<accession>M2WK75</accession>
<dbReference type="Pfam" id="PF11913">
    <property type="entry name" value="DUF3431"/>
    <property type="match status" value="1"/>
</dbReference>
<dbReference type="PANTHER" id="PTHR37490:SF3">
    <property type="entry name" value="DUF3431 DOMAIN CONTAINING PROTEIN"/>
    <property type="match status" value="1"/>
</dbReference>
<dbReference type="InterPro" id="IPR021838">
    <property type="entry name" value="DUF3431"/>
</dbReference>
<dbReference type="STRING" id="675120.M2WK75"/>
<reference evidence="1 2" key="2">
    <citation type="journal article" date="2012" name="PLoS Pathog.">
        <title>Diverse lifestyles and strategies of plant pathogenesis encoded in the genomes of eighteen Dothideomycetes fungi.</title>
        <authorList>
            <person name="Ohm R.A."/>
            <person name="Feau N."/>
            <person name="Henrissat B."/>
            <person name="Schoch C.L."/>
            <person name="Horwitz B.A."/>
            <person name="Barry K.W."/>
            <person name="Condon B.J."/>
            <person name="Copeland A.C."/>
            <person name="Dhillon B."/>
            <person name="Glaser F."/>
            <person name="Hesse C.N."/>
            <person name="Kosti I."/>
            <person name="LaButti K."/>
            <person name="Lindquist E.A."/>
            <person name="Lucas S."/>
            <person name="Salamov A.A."/>
            <person name="Bradshaw R.E."/>
            <person name="Ciuffetti L."/>
            <person name="Hamelin R.C."/>
            <person name="Kema G.H.J."/>
            <person name="Lawrence C."/>
            <person name="Scott J.A."/>
            <person name="Spatafora J.W."/>
            <person name="Turgeon B.G."/>
            <person name="de Wit P.J.G.M."/>
            <person name="Zhong S."/>
            <person name="Goodwin S.B."/>
            <person name="Grigoriev I.V."/>
        </authorList>
    </citation>
    <scope>NUCLEOTIDE SEQUENCE [LARGE SCALE GENOMIC DNA]</scope>
    <source>
        <strain evidence="2">NZE10 / CBS 128990</strain>
    </source>
</reference>
<protein>
    <submittedName>
        <fullName evidence="1">Uncharacterized protein</fullName>
    </submittedName>
</protein>
<name>M2WK75_DOTSN</name>
<evidence type="ECO:0000313" key="2">
    <source>
        <dbReference type="Proteomes" id="UP000016933"/>
    </source>
</evidence>